<accession>A0A7C4MMX6</accession>
<keyword evidence="4" id="KW-0488">Methylation</keyword>
<dbReference type="InterPro" id="IPR022346">
    <property type="entry name" value="T2SS_GspH"/>
</dbReference>
<evidence type="ECO:0000256" key="9">
    <source>
        <dbReference type="ARBA" id="ARBA00025772"/>
    </source>
</evidence>
<keyword evidence="5" id="KW-0997">Cell inner membrane</keyword>
<dbReference type="GO" id="GO:0015627">
    <property type="term" value="C:type II protein secretion system complex"/>
    <property type="evidence" value="ECO:0007669"/>
    <property type="project" value="InterPro"/>
</dbReference>
<evidence type="ECO:0000256" key="4">
    <source>
        <dbReference type="ARBA" id="ARBA00022481"/>
    </source>
</evidence>
<dbReference type="InterPro" id="IPR045584">
    <property type="entry name" value="Pilin-like"/>
</dbReference>
<dbReference type="Pfam" id="PF12019">
    <property type="entry name" value="GspH"/>
    <property type="match status" value="1"/>
</dbReference>
<dbReference type="GO" id="GO:0015628">
    <property type="term" value="P:protein secretion by the type II secretion system"/>
    <property type="evidence" value="ECO:0007669"/>
    <property type="project" value="InterPro"/>
</dbReference>
<evidence type="ECO:0000256" key="8">
    <source>
        <dbReference type="ARBA" id="ARBA00023136"/>
    </source>
</evidence>
<evidence type="ECO:0000256" key="7">
    <source>
        <dbReference type="ARBA" id="ARBA00022989"/>
    </source>
</evidence>
<keyword evidence="6 11" id="KW-0812">Transmembrane</keyword>
<reference evidence="13" key="1">
    <citation type="journal article" date="2020" name="mSystems">
        <title>Genome- and Community-Level Interaction Insights into Carbon Utilization and Element Cycling Functions of Hydrothermarchaeota in Hydrothermal Sediment.</title>
        <authorList>
            <person name="Zhou Z."/>
            <person name="Liu Y."/>
            <person name="Xu W."/>
            <person name="Pan J."/>
            <person name="Luo Z.H."/>
            <person name="Li M."/>
        </authorList>
    </citation>
    <scope>NUCLEOTIDE SEQUENCE [LARGE SCALE GENOMIC DNA]</scope>
    <source>
        <strain evidence="13">SpSt-477</strain>
    </source>
</reference>
<dbReference type="SUPFAM" id="SSF54523">
    <property type="entry name" value="Pili subunits"/>
    <property type="match status" value="1"/>
</dbReference>
<dbReference type="NCBIfam" id="TIGR02532">
    <property type="entry name" value="IV_pilin_GFxxxE"/>
    <property type="match status" value="1"/>
</dbReference>
<sequence>MESTAGWNILFEEVLMTKPERPFRWLFLKRCGHSSGLTLTELMVVIAIIGVMVLAAVPSLSAFVSRTRTKGAAQDLYFTLQQVRMNAIRSSGRWALEFSTTSCRVIDCVDNDCTTTTDNQVVRTIDLTQYKGTSVSQNFSANRIVFNAEGTSNAGSITVQNPKDRFTITVASSGRIRMQ</sequence>
<gene>
    <name evidence="13" type="ORF">ENS29_09620</name>
</gene>
<comment type="subcellular location">
    <subcellularLocation>
        <location evidence="1">Cell inner membrane</location>
        <topology evidence="1">Single-pass membrane protein</topology>
    </subcellularLocation>
</comment>
<keyword evidence="3" id="KW-1003">Cell membrane</keyword>
<dbReference type="Gene3D" id="3.30.700.10">
    <property type="entry name" value="Glycoprotein, Type 4 Pilin"/>
    <property type="match status" value="1"/>
</dbReference>
<organism evidence="13">
    <name type="scientific">Desulfatirhabdium butyrativorans</name>
    <dbReference type="NCBI Taxonomy" id="340467"/>
    <lineage>
        <taxon>Bacteria</taxon>
        <taxon>Pseudomonadati</taxon>
        <taxon>Thermodesulfobacteriota</taxon>
        <taxon>Desulfobacteria</taxon>
        <taxon>Desulfobacterales</taxon>
        <taxon>Desulfatirhabdiaceae</taxon>
        <taxon>Desulfatirhabdium</taxon>
    </lineage>
</organism>
<evidence type="ECO:0000256" key="5">
    <source>
        <dbReference type="ARBA" id="ARBA00022519"/>
    </source>
</evidence>
<evidence type="ECO:0000256" key="10">
    <source>
        <dbReference type="ARBA" id="ARBA00030775"/>
    </source>
</evidence>
<dbReference type="Pfam" id="PF07963">
    <property type="entry name" value="N_methyl"/>
    <property type="match status" value="1"/>
</dbReference>
<evidence type="ECO:0000256" key="11">
    <source>
        <dbReference type="SAM" id="Phobius"/>
    </source>
</evidence>
<feature type="transmembrane region" description="Helical" evidence="11">
    <location>
        <begin position="42"/>
        <end position="64"/>
    </location>
</feature>
<dbReference type="InterPro" id="IPR012902">
    <property type="entry name" value="N_methyl_site"/>
</dbReference>
<evidence type="ECO:0000256" key="3">
    <source>
        <dbReference type="ARBA" id="ARBA00022475"/>
    </source>
</evidence>
<comment type="similarity">
    <text evidence="9">Belongs to the GSP H family.</text>
</comment>
<name>A0A7C4MMX6_9BACT</name>
<proteinExistence type="inferred from homology"/>
<evidence type="ECO:0000256" key="2">
    <source>
        <dbReference type="ARBA" id="ARBA00021549"/>
    </source>
</evidence>
<evidence type="ECO:0000256" key="1">
    <source>
        <dbReference type="ARBA" id="ARBA00004377"/>
    </source>
</evidence>
<evidence type="ECO:0000313" key="13">
    <source>
        <dbReference type="EMBL" id="HGU33100.1"/>
    </source>
</evidence>
<evidence type="ECO:0000259" key="12">
    <source>
        <dbReference type="Pfam" id="PF12019"/>
    </source>
</evidence>
<protein>
    <recommendedName>
        <fullName evidence="2">Type II secretion system protein H</fullName>
    </recommendedName>
    <alternativeName>
        <fullName evidence="10">General secretion pathway protein H</fullName>
    </alternativeName>
</protein>
<feature type="domain" description="General secretion pathway GspH" evidence="12">
    <location>
        <begin position="72"/>
        <end position="174"/>
    </location>
</feature>
<comment type="caution">
    <text evidence="13">The sequence shown here is derived from an EMBL/GenBank/DDBJ whole genome shotgun (WGS) entry which is preliminary data.</text>
</comment>
<keyword evidence="7 11" id="KW-1133">Transmembrane helix</keyword>
<evidence type="ECO:0000256" key="6">
    <source>
        <dbReference type="ARBA" id="ARBA00022692"/>
    </source>
</evidence>
<dbReference type="AlphaFoldDB" id="A0A7C4MMX6"/>
<keyword evidence="8 11" id="KW-0472">Membrane</keyword>
<dbReference type="EMBL" id="DSUH01000225">
    <property type="protein sequence ID" value="HGU33100.1"/>
    <property type="molecule type" value="Genomic_DNA"/>
</dbReference>
<dbReference type="GO" id="GO:0005886">
    <property type="term" value="C:plasma membrane"/>
    <property type="evidence" value="ECO:0007669"/>
    <property type="project" value="UniProtKB-SubCell"/>
</dbReference>